<dbReference type="InParanoid" id="A0A669C1V2"/>
<evidence type="ECO:0000313" key="14">
    <source>
        <dbReference type="Ensembl" id="ENSONIP00000041757.1"/>
    </source>
</evidence>
<evidence type="ECO:0000256" key="8">
    <source>
        <dbReference type="ARBA" id="ARBA00022737"/>
    </source>
</evidence>
<protein>
    <recommendedName>
        <fullName evidence="13">SEA domain-containing protein</fullName>
    </recommendedName>
</protein>
<evidence type="ECO:0000256" key="7">
    <source>
        <dbReference type="ARBA" id="ARBA00022729"/>
    </source>
</evidence>
<dbReference type="AlphaFoldDB" id="A0A669C1V2"/>
<feature type="region of interest" description="Disordered" evidence="11">
    <location>
        <begin position="478"/>
        <end position="497"/>
    </location>
</feature>
<accession>A0A669C1V2</accession>
<dbReference type="Proteomes" id="UP000005207">
    <property type="component" value="Linkage group LG23"/>
</dbReference>
<dbReference type="SMART" id="SM00200">
    <property type="entry name" value="SEA"/>
    <property type="match status" value="1"/>
</dbReference>
<feature type="compositionally biased region" description="Polar residues" evidence="11">
    <location>
        <begin position="609"/>
        <end position="618"/>
    </location>
</feature>
<feature type="region of interest" description="Disordered" evidence="11">
    <location>
        <begin position="631"/>
        <end position="652"/>
    </location>
</feature>
<dbReference type="GO" id="GO:0001750">
    <property type="term" value="C:photoreceptor outer segment"/>
    <property type="evidence" value="ECO:0007669"/>
    <property type="project" value="UniProtKB-SubCell"/>
</dbReference>
<dbReference type="GO" id="GO:0007601">
    <property type="term" value="P:visual perception"/>
    <property type="evidence" value="ECO:0007669"/>
    <property type="project" value="InterPro"/>
</dbReference>
<dbReference type="Gene3D" id="3.30.70.960">
    <property type="entry name" value="SEA domain"/>
    <property type="match status" value="1"/>
</dbReference>
<keyword evidence="6" id="KW-0358">Heparin-binding</keyword>
<feature type="compositionally biased region" description="Polar residues" evidence="11">
    <location>
        <begin position="107"/>
        <end position="117"/>
    </location>
</feature>
<dbReference type="Pfam" id="PF01390">
    <property type="entry name" value="SEA"/>
    <property type="match status" value="1"/>
</dbReference>
<dbReference type="GO" id="GO:0033165">
    <property type="term" value="C:interphotoreceptor matrix"/>
    <property type="evidence" value="ECO:0007669"/>
    <property type="project" value="UniProtKB-SubCell"/>
</dbReference>
<dbReference type="Ensembl" id="ENSONIT00000077547.1">
    <property type="protein sequence ID" value="ENSONIP00000041757.1"/>
    <property type="gene ID" value="ENSONIG00000031634.1"/>
</dbReference>
<evidence type="ECO:0000256" key="4">
    <source>
        <dbReference type="ARBA" id="ARBA00022525"/>
    </source>
</evidence>
<dbReference type="GeneTree" id="ENSGT00530000063503"/>
<feature type="region of interest" description="Disordered" evidence="11">
    <location>
        <begin position="801"/>
        <end position="847"/>
    </location>
</feature>
<dbReference type="GO" id="GO:0005540">
    <property type="term" value="F:hyaluronic acid binding"/>
    <property type="evidence" value="ECO:0007669"/>
    <property type="project" value="TreeGrafter"/>
</dbReference>
<evidence type="ECO:0000259" key="13">
    <source>
        <dbReference type="PROSITE" id="PS50024"/>
    </source>
</evidence>
<evidence type="ECO:0000313" key="15">
    <source>
        <dbReference type="Proteomes" id="UP000005207"/>
    </source>
</evidence>
<evidence type="ECO:0000256" key="1">
    <source>
        <dbReference type="ARBA" id="ARBA00004437"/>
    </source>
</evidence>
<keyword evidence="8" id="KW-0677">Repeat</keyword>
<dbReference type="PANTHER" id="PTHR12199:SF4">
    <property type="entry name" value="INTERPHOTORECEPTOR MATRIX PROTEOGLYCAN 2"/>
    <property type="match status" value="1"/>
</dbReference>
<keyword evidence="9" id="KW-0325">Glycoprotein</keyword>
<dbReference type="InterPro" id="IPR000082">
    <property type="entry name" value="SEA_dom"/>
</dbReference>
<reference evidence="15" key="1">
    <citation type="submission" date="2012-01" db="EMBL/GenBank/DDBJ databases">
        <title>The Genome Sequence of Oreochromis niloticus (Nile Tilapia).</title>
        <authorList>
            <consortium name="Broad Institute Genome Assembly Team"/>
            <consortium name="Broad Institute Sequencing Platform"/>
            <person name="Di Palma F."/>
            <person name="Johnson J."/>
            <person name="Lander E.S."/>
            <person name="Lindblad-Toh K."/>
        </authorList>
    </citation>
    <scope>NUCLEOTIDE SEQUENCE [LARGE SCALE GENOMIC DNA]</scope>
</reference>
<reference evidence="14" key="3">
    <citation type="submission" date="2025-09" db="UniProtKB">
        <authorList>
            <consortium name="Ensembl"/>
        </authorList>
    </citation>
    <scope>IDENTIFICATION</scope>
</reference>
<feature type="region of interest" description="Disordered" evidence="11">
    <location>
        <begin position="542"/>
        <end position="571"/>
    </location>
</feature>
<dbReference type="PANTHER" id="PTHR12199">
    <property type="entry name" value="INTERPHOTORECEPTOR MATRIX PROTEOGLYCAN"/>
    <property type="match status" value="1"/>
</dbReference>
<feature type="compositionally biased region" description="Polar residues" evidence="11">
    <location>
        <begin position="480"/>
        <end position="493"/>
    </location>
</feature>
<evidence type="ECO:0000256" key="12">
    <source>
        <dbReference type="SAM" id="Phobius"/>
    </source>
</evidence>
<dbReference type="OMA" id="NSGHIED"/>
<sequence length="1280" mass="141212">MHETDDNDVFSKKEDFLFDPFSQWKAPQLDRTSDNDVFLLDESTASPLNPEFPQKTFDLETRNSDGKIEDEGFLLSNAPPASDKTNRENDAVSPEISSAARQPPPVNQQTIPGLTQNDGSGSGSSGDGQEADLWTWQTSVTFGDNEGGSLDMLPPPDLEETEEEDIDLGEVAVEPLTTKKSVLVDMGVEFILKATAVPIFEEVLSEGHIEKPFLDEVLVTPHISTDPRYSTTTHAPVFSPKETLAVEFSVQTVEASGMYDDYSLTEPQTPVGVVTDSPEPEAWTREEAVFPGPLDLAMGLHETTEEVEVPSETAIELPMVTTESKYAENGPGKVDVQVTIVSRPPKVPDRDSPATPHTVTGSNFSFDAITDAPSIFEVLTEKPELLQAGMKAHDQVEILEEQHIGTTTTAPANKVQDEDLIEDEVMIAITTSTTPVPTSSVRPDHYSSIALSPEKDSPFTRVSDSVPDDDDLIHHEQLNNEELTVSSISTQSPDGLDHLVHHEPAVFHHEHTRYEDITNTSVITPPSDGPQSKPAVIYHEHHENRPEAPSSTPPPYGPQSKPAVAHHEQTKHKDLNEAPVSTAPVDGPQLKPTVVYHEHHEELPEAPRSTPSLDGSQSKPAVIHYEHHEDVPEAPVRVPSSEGPQSKPPVIHFENHEDVPEAPVSTPSPDGPQSKPAVIHYEHHEDVPEAPVSTPSPDGPQSKPAVIHYEHHEDVPEAPVRVPSSEGPQSKPPVIYFENHEDVPEAPVRAPSSDSTQSKPAVIHHQHHEDVPEAPVSTPSLDGHQSKPAVVHHEHLNHEDLNEASKNTPPPKVPQSKPAVAFSEDTRHEDLSETPVHTLFSDPQSKPAVVVPSSVQKVDDRTPVTEVQPFEHGVSDVPSIAVSFDVFQYGGVSSEGESSGFSSGAQASDLDAIALPTRPGRALTIFFSLRVTNMVFSMDLFNKSSPEYKALEQRFLQLLVPYLESNLNNFQNLEILNFRNGSIVVNSRMRFGKPVHRGVTNVVYLILEDFANTAYQTMNLAIDKYSLDVESGDRADPCKFQACNKFSRCIVNQWSSEAECVCNAGYLSVDGLPCQSICEVQHDFCLNDGKCDIIPGKGAICRCRVGENWWYRGEHCEEYVSEPLVVGIAIASVAGFLMVAAGIIFFLARSLREQYDGEDTEDPLRRGDSLPTLERATKFNPMFESDPVTAQYYRRYNDDVPQYYHRCDRGLPHFSSSASVGDSKDLSSEEIKNIYQNTTLSKEEIQERLRIIELCARDQHFAEFVRQTQIFLERRGSSTT</sequence>
<organism evidence="14 15">
    <name type="scientific">Oreochromis niloticus</name>
    <name type="common">Nile tilapia</name>
    <name type="synonym">Tilapia nilotica</name>
    <dbReference type="NCBI Taxonomy" id="8128"/>
    <lineage>
        <taxon>Eukaryota</taxon>
        <taxon>Metazoa</taxon>
        <taxon>Chordata</taxon>
        <taxon>Craniata</taxon>
        <taxon>Vertebrata</taxon>
        <taxon>Euteleostomi</taxon>
        <taxon>Actinopterygii</taxon>
        <taxon>Neopterygii</taxon>
        <taxon>Teleostei</taxon>
        <taxon>Neoteleostei</taxon>
        <taxon>Acanthomorphata</taxon>
        <taxon>Ovalentaria</taxon>
        <taxon>Cichlomorphae</taxon>
        <taxon>Cichliformes</taxon>
        <taxon>Cichlidae</taxon>
        <taxon>African cichlids</taxon>
        <taxon>Pseudocrenilabrinae</taxon>
        <taxon>Oreochromini</taxon>
        <taxon>Oreochromis</taxon>
    </lineage>
</organism>
<feature type="region of interest" description="Disordered" evidence="11">
    <location>
        <begin position="434"/>
        <end position="471"/>
    </location>
</feature>
<dbReference type="PROSITE" id="PS50024">
    <property type="entry name" value="SEA"/>
    <property type="match status" value="1"/>
</dbReference>
<keyword evidence="5" id="KW-0272">Extracellular matrix</keyword>
<reference evidence="14" key="2">
    <citation type="submission" date="2025-08" db="UniProtKB">
        <authorList>
            <consortium name="Ensembl"/>
        </authorList>
    </citation>
    <scope>IDENTIFICATION</scope>
</reference>
<proteinExistence type="predicted"/>
<keyword evidence="15" id="KW-1185">Reference proteome</keyword>
<keyword evidence="10" id="KW-0966">Cell projection</keyword>
<keyword evidence="12" id="KW-1133">Transmembrane helix</keyword>
<dbReference type="GO" id="GO:0008201">
    <property type="term" value="F:heparin binding"/>
    <property type="evidence" value="ECO:0007669"/>
    <property type="project" value="UniProtKB-KW"/>
</dbReference>
<dbReference type="InterPro" id="IPR039861">
    <property type="entry name" value="IMPG"/>
</dbReference>
<dbReference type="GO" id="GO:0001917">
    <property type="term" value="C:photoreceptor inner segment"/>
    <property type="evidence" value="ECO:0007669"/>
    <property type="project" value="UniProtKB-SubCell"/>
</dbReference>
<keyword evidence="12" id="KW-0812">Transmembrane</keyword>
<comment type="subcellular location">
    <subcellularLocation>
        <location evidence="2">Cell projection</location>
        <location evidence="2">Cilium</location>
        <location evidence="2">Photoreceptor outer segment</location>
    </subcellularLocation>
    <subcellularLocation>
        <location evidence="1">Photoreceptor inner segment</location>
    </subcellularLocation>
    <subcellularLocation>
        <location evidence="3">Secreted</location>
        <location evidence="3">Extracellular space</location>
        <location evidence="3">Extracellular matrix</location>
        <location evidence="3">Interphotoreceptor matrix</location>
    </subcellularLocation>
</comment>
<evidence type="ECO:0000256" key="11">
    <source>
        <dbReference type="SAM" id="MobiDB-lite"/>
    </source>
</evidence>
<keyword evidence="4" id="KW-0964">Secreted</keyword>
<feature type="region of interest" description="Disordered" evidence="11">
    <location>
        <begin position="744"/>
        <end position="786"/>
    </location>
</feature>
<evidence type="ECO:0000256" key="2">
    <source>
        <dbReference type="ARBA" id="ARBA00004504"/>
    </source>
</evidence>
<feature type="compositionally biased region" description="Basic and acidic residues" evidence="11">
    <location>
        <begin position="57"/>
        <end position="70"/>
    </location>
</feature>
<feature type="domain" description="SEA" evidence="13">
    <location>
        <begin position="921"/>
        <end position="1034"/>
    </location>
</feature>
<name>A0A669C1V2_ORENI</name>
<dbReference type="InterPro" id="IPR036364">
    <property type="entry name" value="SEA_dom_sf"/>
</dbReference>
<evidence type="ECO:0000256" key="3">
    <source>
        <dbReference type="ARBA" id="ARBA00004593"/>
    </source>
</evidence>
<feature type="region of interest" description="Disordered" evidence="11">
    <location>
        <begin position="599"/>
        <end position="618"/>
    </location>
</feature>
<evidence type="ECO:0000256" key="9">
    <source>
        <dbReference type="ARBA" id="ARBA00023180"/>
    </source>
</evidence>
<feature type="transmembrane region" description="Helical" evidence="12">
    <location>
        <begin position="1124"/>
        <end position="1148"/>
    </location>
</feature>
<keyword evidence="12" id="KW-0472">Membrane</keyword>
<evidence type="ECO:0000256" key="10">
    <source>
        <dbReference type="ARBA" id="ARBA00023273"/>
    </source>
</evidence>
<dbReference type="SUPFAM" id="SSF82671">
    <property type="entry name" value="SEA domain"/>
    <property type="match status" value="1"/>
</dbReference>
<evidence type="ECO:0000256" key="6">
    <source>
        <dbReference type="ARBA" id="ARBA00022674"/>
    </source>
</evidence>
<keyword evidence="7" id="KW-0732">Signal</keyword>
<evidence type="ECO:0000256" key="5">
    <source>
        <dbReference type="ARBA" id="ARBA00022530"/>
    </source>
</evidence>
<feature type="region of interest" description="Disordered" evidence="11">
    <location>
        <begin position="41"/>
        <end position="164"/>
    </location>
</feature>
<dbReference type="PRINTS" id="PR01217">
    <property type="entry name" value="PRICHEXTENSN"/>
</dbReference>